<organism evidence="6 7">
    <name type="scientific">Mya arenaria</name>
    <name type="common">Soft-shell clam</name>
    <dbReference type="NCBI Taxonomy" id="6604"/>
    <lineage>
        <taxon>Eukaryota</taxon>
        <taxon>Metazoa</taxon>
        <taxon>Spiralia</taxon>
        <taxon>Lophotrochozoa</taxon>
        <taxon>Mollusca</taxon>
        <taxon>Bivalvia</taxon>
        <taxon>Autobranchia</taxon>
        <taxon>Heteroconchia</taxon>
        <taxon>Euheterodonta</taxon>
        <taxon>Imparidentia</taxon>
        <taxon>Neoheterodontei</taxon>
        <taxon>Myida</taxon>
        <taxon>Myoidea</taxon>
        <taxon>Myidae</taxon>
        <taxon>Mya</taxon>
    </lineage>
</organism>
<dbReference type="Gene3D" id="1.10.287.110">
    <property type="entry name" value="DnaJ domain"/>
    <property type="match status" value="1"/>
</dbReference>
<comment type="similarity">
    <text evidence="1">Belongs to the protein kinase superfamily. AGC Ser/Thr protein kinase family. PKC subfamily.</text>
</comment>
<feature type="compositionally biased region" description="Polar residues" evidence="3">
    <location>
        <begin position="1075"/>
        <end position="1084"/>
    </location>
</feature>
<dbReference type="SUPFAM" id="SSF52799">
    <property type="entry name" value="(Phosphotyrosine protein) phosphatases II"/>
    <property type="match status" value="1"/>
</dbReference>
<sequence>MSDFFKSALGLISGSTPGREENDFVGQVVELGNQKLRVKRKIAEGGFAFVFVAQDNSSGKEFALKRLLANDEEKTKAVVQEIKFLKKLTGHPNIVQFISAASIGKEESGHGQAEFLLLMELCTGGQVVDVLNMRDGPLPIDVVLKIFYQSCKAVQHMHAQSPPIIHRDLKVENLLISTGGMVKLCDFGSATTETHSVNESWSAMRRSLVEDEALGCVLFMLCFGVHPYEDSAKLRIINANYQIPEDDKEYTVFHDLIMGMFQVDPRNRPTIKDIIERLEEIAEVRKVKLTAPLPQALLSNVQITPQAYNAAPSSGPSSAGQQTQDGAGSLFSSFKIGAGNLMKNVKDASAKVVETVSLTMNKGDLDISFITSRVAVMSFPAEGVESAIKNHIDDVRTYLEGRHRGCYAVYNLSQRQYRNIKFENRVSDCGWPIRKAPSLANLFAICKNMHLWLRQNPKNICVVHCLDGKASSATVAGAFLVFCRLFDGPQQALTMFSNKRCSPEVSPSQRRYIEYMSELVGDKLYKPHNRPVILNSITMAPVPLFNKMKNGCTPFVEVYVGEDRILSTSQEYEKIKGFSEAEGKVTIPLNVSATGDITITVYHARSTFGGKIQGKITSMKMFQFQIHTGFVMADRKNLRFTQYDLDQLDTPDKYPERFTVTLNTTVSPKDRPPEQKLPWDTFDISRLSPKILFSNKEEMSDTMADFGSQSSNDSPQHVPSEKPKQTVQSSPQNQSRLSPSNQPKTQNQSKPRQEVPTANFFETLEWNNGGQDSANVNSEPVQETKVLTEAETGLLGSMSDDEEDFASFGQQRMGGSSTDVRANKSASSLIDVEPSEQNSDNAAPQSKTEDVDFFNMNSGDNLANNIDLMHIDKTPSNVDLLGGAEVHDDIFGSGSSGKKNENSFDPFQAFDNKPKQNVPPVKVTAPEREFHAFDPFADLNGTKEDSSSVGKSKATTDSSGDLMGDWNSFVSTSSSPNLSRNNSSSNLQGGSGNIPNVASSGSFQQMGMGANIPRNNSGTFRGMQSGVGMSSNNSGTFQPMGGMGQAQGLGKPAGPSKPADPFADFGGFGKASPGPMNQQPSSKPVPQGGKPPMGSGYKGGLQQPWQQQQQPPKPKQQPPKQTPGAGQGPRPPRNAGFEDLLPQDSTFTKKDDGPKTIGAMKKKVMAEEMDPIKLQVMEWTKGKERNIRALLCSLHTVLWEDEKRWKQCGMHDLVSADQLSDSPHLDLAREVFVELNDAWAQFEEEGMKSLY</sequence>
<dbReference type="Gene3D" id="1.10.510.10">
    <property type="entry name" value="Transferase(Phosphotransferase) domain 1"/>
    <property type="match status" value="1"/>
</dbReference>
<dbReference type="EMBL" id="CP111024">
    <property type="protein sequence ID" value="WAR23455.1"/>
    <property type="molecule type" value="Genomic_DNA"/>
</dbReference>
<feature type="region of interest" description="Disordered" evidence="3">
    <location>
        <begin position="932"/>
        <end position="1156"/>
    </location>
</feature>
<evidence type="ECO:0000313" key="6">
    <source>
        <dbReference type="EMBL" id="WAR23455.1"/>
    </source>
</evidence>
<dbReference type="InterPro" id="IPR014020">
    <property type="entry name" value="Tensin_C2-dom"/>
</dbReference>
<dbReference type="Proteomes" id="UP001164746">
    <property type="component" value="Chromosome 13"/>
</dbReference>
<evidence type="ECO:0000313" key="7">
    <source>
        <dbReference type="Proteomes" id="UP001164746"/>
    </source>
</evidence>
<dbReference type="SUPFAM" id="SSF49562">
    <property type="entry name" value="C2 domain (Calcium/lipid-binding domain, CaLB)"/>
    <property type="match status" value="1"/>
</dbReference>
<dbReference type="InterPro" id="IPR000719">
    <property type="entry name" value="Prot_kinase_dom"/>
</dbReference>
<proteinExistence type="inferred from homology"/>
<dbReference type="Gene3D" id="2.60.40.1110">
    <property type="match status" value="1"/>
</dbReference>
<dbReference type="PROSITE" id="PS00108">
    <property type="entry name" value="PROTEIN_KINASE_ST"/>
    <property type="match status" value="1"/>
</dbReference>
<feature type="domain" description="Protein kinase" evidence="4">
    <location>
        <begin position="36"/>
        <end position="282"/>
    </location>
</feature>
<gene>
    <name evidence="6" type="ORF">MAR_037124</name>
</gene>
<dbReference type="SMART" id="SM01326">
    <property type="entry name" value="PTEN_C2"/>
    <property type="match status" value="1"/>
</dbReference>
<evidence type="ECO:0000256" key="3">
    <source>
        <dbReference type="SAM" id="MobiDB-lite"/>
    </source>
</evidence>
<feature type="compositionally biased region" description="Polar residues" evidence="3">
    <location>
        <begin position="808"/>
        <end position="828"/>
    </location>
</feature>
<feature type="compositionally biased region" description="Polar residues" evidence="3">
    <location>
        <begin position="994"/>
        <end position="1005"/>
    </location>
</feature>
<dbReference type="PANTHER" id="PTHR22967:SF105">
    <property type="entry name" value="CYCLIN-G-ASSOCIATED KINASE"/>
    <property type="match status" value="1"/>
</dbReference>
<feature type="compositionally biased region" description="Polar residues" evidence="3">
    <location>
        <begin position="1027"/>
        <end position="1037"/>
    </location>
</feature>
<evidence type="ECO:0000259" key="4">
    <source>
        <dbReference type="SMART" id="SM00220"/>
    </source>
</evidence>
<evidence type="ECO:0000256" key="1">
    <source>
        <dbReference type="ARBA" id="ARBA00005490"/>
    </source>
</evidence>
<dbReference type="SUPFAM" id="SSF56112">
    <property type="entry name" value="Protein kinase-like (PK-like)"/>
    <property type="match status" value="1"/>
</dbReference>
<dbReference type="InterPro" id="IPR008271">
    <property type="entry name" value="Ser/Thr_kinase_AS"/>
</dbReference>
<name>A0ABY7FMK6_MYAAR</name>
<feature type="compositionally biased region" description="Low complexity" evidence="3">
    <location>
        <begin position="971"/>
        <end position="988"/>
    </location>
</feature>
<accession>A0ABY7FMK6</accession>
<evidence type="ECO:0000259" key="5">
    <source>
        <dbReference type="SMART" id="SM01326"/>
    </source>
</evidence>
<feature type="region of interest" description="Disordered" evidence="3">
    <location>
        <begin position="808"/>
        <end position="855"/>
    </location>
</feature>
<feature type="compositionally biased region" description="Polar residues" evidence="3">
    <location>
        <begin position="707"/>
        <end position="717"/>
    </location>
</feature>
<dbReference type="InterPro" id="IPR011009">
    <property type="entry name" value="Kinase-like_dom_sf"/>
</dbReference>
<dbReference type="InterPro" id="IPR035892">
    <property type="entry name" value="C2_domain_sf"/>
</dbReference>
<dbReference type="SMART" id="SM00220">
    <property type="entry name" value="S_TKc"/>
    <property type="match status" value="1"/>
</dbReference>
<feature type="compositionally biased region" description="Polar residues" evidence="3">
    <location>
        <begin position="835"/>
        <end position="846"/>
    </location>
</feature>
<feature type="compositionally biased region" description="Polar residues" evidence="3">
    <location>
        <begin position="947"/>
        <end position="959"/>
    </location>
</feature>
<dbReference type="Pfam" id="PF10409">
    <property type="entry name" value="PTEN_C2"/>
    <property type="match status" value="1"/>
</dbReference>
<feature type="compositionally biased region" description="Polar residues" evidence="3">
    <location>
        <begin position="725"/>
        <end position="750"/>
    </location>
</feature>
<feature type="compositionally biased region" description="Pro residues" evidence="3">
    <location>
        <begin position="1111"/>
        <end position="1121"/>
    </location>
</feature>
<evidence type="ECO:0000256" key="2">
    <source>
        <dbReference type="ARBA" id="ARBA00022741"/>
    </source>
</evidence>
<dbReference type="InterPro" id="IPR029021">
    <property type="entry name" value="Prot-tyrosine_phosphatase-like"/>
</dbReference>
<dbReference type="Pfam" id="PF00069">
    <property type="entry name" value="Pkinase"/>
    <property type="match status" value="1"/>
</dbReference>
<keyword evidence="2" id="KW-0547">Nucleotide-binding</keyword>
<feature type="region of interest" description="Disordered" evidence="3">
    <location>
        <begin position="892"/>
        <end position="920"/>
    </location>
</feature>
<dbReference type="Gene3D" id="3.90.190.10">
    <property type="entry name" value="Protein tyrosine phosphatase superfamily"/>
    <property type="match status" value="1"/>
</dbReference>
<protein>
    <submittedName>
        <fullName evidence="6">GAK-like protein</fullName>
    </submittedName>
</protein>
<dbReference type="InterPro" id="IPR036869">
    <property type="entry name" value="J_dom_sf"/>
</dbReference>
<feature type="region of interest" description="Disordered" evidence="3">
    <location>
        <begin position="703"/>
        <end position="755"/>
    </location>
</feature>
<feature type="compositionally biased region" description="Low complexity" evidence="3">
    <location>
        <begin position="1100"/>
        <end position="1110"/>
    </location>
</feature>
<reference evidence="6" key="1">
    <citation type="submission" date="2022-11" db="EMBL/GenBank/DDBJ databases">
        <title>Centuries of genome instability and evolution in soft-shell clam transmissible cancer (bioRxiv).</title>
        <authorList>
            <person name="Hart S.F.M."/>
            <person name="Yonemitsu M.A."/>
            <person name="Giersch R.M."/>
            <person name="Beal B.F."/>
            <person name="Arriagada G."/>
            <person name="Davis B.W."/>
            <person name="Ostrander E.A."/>
            <person name="Goff S.P."/>
            <person name="Metzger M.J."/>
        </authorList>
    </citation>
    <scope>NUCLEOTIDE SEQUENCE</scope>
    <source>
        <strain evidence="6">MELC-2E11</strain>
        <tissue evidence="6">Siphon/mantle</tissue>
    </source>
</reference>
<keyword evidence="7" id="KW-1185">Reference proteome</keyword>
<dbReference type="SUPFAM" id="SSF46565">
    <property type="entry name" value="Chaperone J-domain"/>
    <property type="match status" value="1"/>
</dbReference>
<dbReference type="PANTHER" id="PTHR22967">
    <property type="entry name" value="SERINE/THREONINE PROTEIN KINASE"/>
    <property type="match status" value="1"/>
</dbReference>
<feature type="domain" description="C2 tensin-type" evidence="5">
    <location>
        <begin position="527"/>
        <end position="666"/>
    </location>
</feature>